<dbReference type="RefSeq" id="WP_085030559.1">
    <property type="nucleotide sequence ID" value="NZ_CP020772.1"/>
</dbReference>
<feature type="transmembrane region" description="Helical" evidence="1">
    <location>
        <begin position="25"/>
        <end position="45"/>
    </location>
</feature>
<evidence type="ECO:0000313" key="3">
    <source>
        <dbReference type="Proteomes" id="UP000192527"/>
    </source>
</evidence>
<feature type="transmembrane region" description="Helical" evidence="1">
    <location>
        <begin position="136"/>
        <end position="156"/>
    </location>
</feature>
<accession>A0A1W5ZXW0</accession>
<protein>
    <submittedName>
        <fullName evidence="2">ABC transporter permease</fullName>
    </submittedName>
</protein>
<reference evidence="2 3" key="1">
    <citation type="submission" date="2017-04" db="EMBL/GenBank/DDBJ databases">
        <title>The whole genome sequencing and assembly of Halobacillus mangrovi strain.</title>
        <authorList>
            <person name="Lee S.-J."/>
            <person name="Park M.-K."/>
            <person name="Kim J.-Y."/>
            <person name="Lee Y.-J."/>
            <person name="Yi H."/>
            <person name="Bahn Y.-S."/>
            <person name="Kim J.F."/>
            <person name="Lee D.-W."/>
        </authorList>
    </citation>
    <scope>NUCLEOTIDE SEQUENCE [LARGE SCALE GENOMIC DNA]</scope>
    <source>
        <strain evidence="2 3">KTB 131</strain>
    </source>
</reference>
<dbReference type="STRING" id="402384.HM131_15115"/>
<dbReference type="AlphaFoldDB" id="A0A1W5ZXW0"/>
<evidence type="ECO:0000313" key="2">
    <source>
        <dbReference type="EMBL" id="ARI78099.1"/>
    </source>
</evidence>
<proteinExistence type="predicted"/>
<dbReference type="EMBL" id="CP020772">
    <property type="protein sequence ID" value="ARI78099.1"/>
    <property type="molecule type" value="Genomic_DNA"/>
</dbReference>
<dbReference type="OrthoDB" id="2447941at2"/>
<dbReference type="InterPro" id="IPR010288">
    <property type="entry name" value="EcsB_ABC"/>
</dbReference>
<dbReference type="PIRSF" id="PIRSF037259">
    <property type="entry name" value="EcsB_ABC"/>
    <property type="match status" value="1"/>
</dbReference>
<keyword evidence="1" id="KW-1133">Transmembrane helix</keyword>
<feature type="transmembrane region" description="Helical" evidence="1">
    <location>
        <begin position="57"/>
        <end position="76"/>
    </location>
</feature>
<sequence length="404" mass="47976">MINAKELWTRRFSEHMKETSRYLKYIFNGHIAFAMLFFISALAYYYQQWLLDLPENFPTAVITGFAFGLFASYSPVRTLLKEPDLVFLLPAEFQLNDYFKRCLYYSFIVQLYVVFLIAAALGPLYFATFPELGTEYYLMMIGVVLIIKGWNMLSNWWMLKERNPRIRWTDQIVKAVLNVVIFYFLSKGEWVFASIVTVLLVVVVLYTYTLARQKAGLAWDLLVEKDQQRMRTFYRIANMFTNVPHLKNTVKKRHTLVRALVSQIPYRQDRTYTYLFRITFTRSSDYLGMYFRLVIIGGLAIWFVPNVWVKIAFAILFLYLSAFQMMTLWNHHRTIVWLDLYPVRQEWKQQALLQWLRQLMLFQTFLFGLLFLLQWNPLGLAIVWAGGSLFSFAFINAYVKPRLS</sequence>
<feature type="transmembrane region" description="Helical" evidence="1">
    <location>
        <begin position="351"/>
        <end position="372"/>
    </location>
</feature>
<keyword evidence="3" id="KW-1185">Reference proteome</keyword>
<keyword evidence="1" id="KW-0812">Transmembrane</keyword>
<dbReference type="GO" id="GO:0016020">
    <property type="term" value="C:membrane"/>
    <property type="evidence" value="ECO:0007669"/>
    <property type="project" value="InterPro"/>
</dbReference>
<dbReference type="Proteomes" id="UP000192527">
    <property type="component" value="Chromosome"/>
</dbReference>
<gene>
    <name evidence="2" type="ORF">HM131_15115</name>
</gene>
<feature type="transmembrane region" description="Helical" evidence="1">
    <location>
        <begin position="191"/>
        <end position="211"/>
    </location>
</feature>
<organism evidence="2 3">
    <name type="scientific">Halobacillus mangrovi</name>
    <dbReference type="NCBI Taxonomy" id="402384"/>
    <lineage>
        <taxon>Bacteria</taxon>
        <taxon>Bacillati</taxon>
        <taxon>Bacillota</taxon>
        <taxon>Bacilli</taxon>
        <taxon>Bacillales</taxon>
        <taxon>Bacillaceae</taxon>
        <taxon>Halobacillus</taxon>
    </lineage>
</organism>
<dbReference type="Pfam" id="PF05975">
    <property type="entry name" value="EcsB"/>
    <property type="match status" value="1"/>
</dbReference>
<name>A0A1W5ZXW0_9BACI</name>
<evidence type="ECO:0000256" key="1">
    <source>
        <dbReference type="SAM" id="Phobius"/>
    </source>
</evidence>
<dbReference type="KEGG" id="hmn:HM131_15115"/>
<feature type="transmembrane region" description="Helical" evidence="1">
    <location>
        <begin position="378"/>
        <end position="399"/>
    </location>
</feature>
<feature type="transmembrane region" description="Helical" evidence="1">
    <location>
        <begin position="102"/>
        <end position="124"/>
    </location>
</feature>
<keyword evidence="1" id="KW-0472">Membrane</keyword>